<evidence type="ECO:0000313" key="1">
    <source>
        <dbReference type="EMBL" id="KAH7674740.1"/>
    </source>
</evidence>
<organism evidence="1 2">
    <name type="scientific">Dioscorea alata</name>
    <name type="common">Purple yam</name>
    <dbReference type="NCBI Taxonomy" id="55571"/>
    <lineage>
        <taxon>Eukaryota</taxon>
        <taxon>Viridiplantae</taxon>
        <taxon>Streptophyta</taxon>
        <taxon>Embryophyta</taxon>
        <taxon>Tracheophyta</taxon>
        <taxon>Spermatophyta</taxon>
        <taxon>Magnoliopsida</taxon>
        <taxon>Liliopsida</taxon>
        <taxon>Dioscoreales</taxon>
        <taxon>Dioscoreaceae</taxon>
        <taxon>Dioscorea</taxon>
    </lineage>
</organism>
<sequence length="342" mass="38426">MKMERRRKGREGMEKMEKGEMKVDLSGMSLSSFPSTSLNLASITQLDLSNNNLQSIPESLTARLLNLIVLDVHSNQLNSIPNSIGCLSKLKSLDVSGNLLESLPITIENCRALEELNVNFNKLTRLPDTMGFELMNLKILRVNSNKLAFLPFSASHMTNLRILDAHLNCLRSLPDGLENLINLEVLNISQNFQFLQTIPYSIGLLMSLTELDISYNKITVLPDSISCLTKLKKFSAEGNQLVCPPMSVVAKGVEAVRDYMGARMKKAFKSNGRASKSWFGRLVKCGAFDGQMVQQNEGLLAPEYEREYHSFDGTPSRLIGKFSPLRLFSPKRSKRKKEHLRR</sequence>
<comment type="caution">
    <text evidence="1">The sequence shown here is derived from an EMBL/GenBank/DDBJ whole genome shotgun (WGS) entry which is preliminary data.</text>
</comment>
<gene>
    <name evidence="1" type="ORF">IHE45_08G092600</name>
</gene>
<proteinExistence type="predicted"/>
<evidence type="ECO:0000313" key="2">
    <source>
        <dbReference type="Proteomes" id="UP000827976"/>
    </source>
</evidence>
<keyword evidence="2" id="KW-1185">Reference proteome</keyword>
<name>A0ACB7VL74_DIOAL</name>
<dbReference type="Proteomes" id="UP000827976">
    <property type="component" value="Chromosome 8"/>
</dbReference>
<reference evidence="2" key="1">
    <citation type="journal article" date="2022" name="Nat. Commun.">
        <title>Chromosome evolution and the genetic basis of agronomically important traits in greater yam.</title>
        <authorList>
            <person name="Bredeson J.V."/>
            <person name="Lyons J.B."/>
            <person name="Oniyinde I.O."/>
            <person name="Okereke N.R."/>
            <person name="Kolade O."/>
            <person name="Nnabue I."/>
            <person name="Nwadili C.O."/>
            <person name="Hribova E."/>
            <person name="Parker M."/>
            <person name="Nwogha J."/>
            <person name="Shu S."/>
            <person name="Carlson J."/>
            <person name="Kariba R."/>
            <person name="Muthemba S."/>
            <person name="Knop K."/>
            <person name="Barton G.J."/>
            <person name="Sherwood A.V."/>
            <person name="Lopez-Montes A."/>
            <person name="Asiedu R."/>
            <person name="Jamnadass R."/>
            <person name="Muchugi A."/>
            <person name="Goodstein D."/>
            <person name="Egesi C.N."/>
            <person name="Featherston J."/>
            <person name="Asfaw A."/>
            <person name="Simpson G.G."/>
            <person name="Dolezel J."/>
            <person name="Hendre P.S."/>
            <person name="Van Deynze A."/>
            <person name="Kumar P.L."/>
            <person name="Obidiegwu J.E."/>
            <person name="Bhattacharjee R."/>
            <person name="Rokhsar D.S."/>
        </authorList>
    </citation>
    <scope>NUCLEOTIDE SEQUENCE [LARGE SCALE GENOMIC DNA]</scope>
    <source>
        <strain evidence="2">cv. TDa95/00328</strain>
    </source>
</reference>
<protein>
    <submittedName>
        <fullName evidence="1">Ras suppressor protein (Contains leucine-rich repeats) protein</fullName>
    </submittedName>
</protein>
<dbReference type="EMBL" id="CM037018">
    <property type="protein sequence ID" value="KAH7674740.1"/>
    <property type="molecule type" value="Genomic_DNA"/>
</dbReference>
<accession>A0ACB7VL74</accession>